<dbReference type="EMBL" id="CP073346">
    <property type="protein sequence ID" value="UTW07262.1"/>
    <property type="molecule type" value="Genomic_DNA"/>
</dbReference>
<dbReference type="EC" id="7.2.4.2" evidence="12"/>
<keyword evidence="12" id="KW-0915">Sodium</keyword>
<evidence type="ECO:0000256" key="3">
    <source>
        <dbReference type="ARBA" id="ARBA00004651"/>
    </source>
</evidence>
<feature type="transmembrane region" description="Helical" evidence="13">
    <location>
        <begin position="360"/>
        <end position="377"/>
    </location>
</feature>
<comment type="catalytic activity">
    <reaction evidence="11 12">
        <text>oxaloacetate + 2 Na(+)(in) + H(+) = pyruvate + 2 Na(+)(out) + CO2</text>
        <dbReference type="Rhea" id="RHEA:57724"/>
        <dbReference type="ChEBI" id="CHEBI:15361"/>
        <dbReference type="ChEBI" id="CHEBI:15378"/>
        <dbReference type="ChEBI" id="CHEBI:16452"/>
        <dbReference type="ChEBI" id="CHEBI:16526"/>
        <dbReference type="ChEBI" id="CHEBI:29101"/>
        <dbReference type="EC" id="7.2.4.2"/>
    </reaction>
</comment>
<comment type="cofactor">
    <cofactor evidence="1">
        <name>Na(+)</name>
        <dbReference type="ChEBI" id="CHEBI:29101"/>
    </cofactor>
</comment>
<keyword evidence="10 12" id="KW-0472">Membrane</keyword>
<evidence type="ECO:0000256" key="11">
    <source>
        <dbReference type="ARBA" id="ARBA00048176"/>
    </source>
</evidence>
<comment type="subcellular location">
    <subcellularLocation>
        <location evidence="3">Cell membrane</location>
        <topology evidence="3">Multi-pass membrane protein</topology>
    </subcellularLocation>
</comment>
<gene>
    <name evidence="14" type="ORF">KDW96_19175</name>
</gene>
<feature type="transmembrane region" description="Helical" evidence="13">
    <location>
        <begin position="289"/>
        <end position="308"/>
    </location>
</feature>
<evidence type="ECO:0000256" key="12">
    <source>
        <dbReference type="PIRNR" id="PIRNR015658"/>
    </source>
</evidence>
<keyword evidence="12" id="KW-0739">Sodium transport</keyword>
<feature type="transmembrane region" description="Helical" evidence="13">
    <location>
        <begin position="105"/>
        <end position="130"/>
    </location>
</feature>
<evidence type="ECO:0000256" key="4">
    <source>
        <dbReference type="ARBA" id="ARBA00010924"/>
    </source>
</evidence>
<evidence type="ECO:0000256" key="8">
    <source>
        <dbReference type="ARBA" id="ARBA00022967"/>
    </source>
</evidence>
<protein>
    <recommendedName>
        <fullName evidence="12">Oxaloacetate decarboxylase beta chain</fullName>
        <ecNumber evidence="12">7.2.4.2</ecNumber>
    </recommendedName>
</protein>
<dbReference type="PANTHER" id="PTHR35806">
    <property type="entry name" value="OXALOACETATE DECARBOXYLASE BETA CHAIN 2"/>
    <property type="match status" value="1"/>
</dbReference>
<evidence type="ECO:0000256" key="7">
    <source>
        <dbReference type="ARBA" id="ARBA00022692"/>
    </source>
</evidence>
<accession>A0ABY5H782</accession>
<feature type="transmembrane region" description="Helical" evidence="13">
    <location>
        <begin position="213"/>
        <end position="239"/>
    </location>
</feature>
<dbReference type="RefSeq" id="WP_255837832.1">
    <property type="nucleotide sequence ID" value="NZ_CP073346.1"/>
</dbReference>
<feature type="transmembrane region" description="Helical" evidence="13">
    <location>
        <begin position="42"/>
        <end position="62"/>
    </location>
</feature>
<keyword evidence="12" id="KW-0406">Ion transport</keyword>
<dbReference type="Proteomes" id="UP001059672">
    <property type="component" value="Chromosome"/>
</dbReference>
<comment type="subunit">
    <text evidence="5 12">Heterotrimer of an alpha, a beta and a gamma subunit.</text>
</comment>
<feature type="transmembrane region" description="Helical" evidence="13">
    <location>
        <begin position="259"/>
        <end position="277"/>
    </location>
</feature>
<reference evidence="14" key="1">
    <citation type="submission" date="2021-04" db="EMBL/GenBank/DDBJ databases">
        <title>Oceanospirillales bacteria with DddD are important DMSP degraders in coastal seawater.</title>
        <authorList>
            <person name="Liu J."/>
        </authorList>
    </citation>
    <scope>NUCLEOTIDE SEQUENCE</scope>
    <source>
        <strain evidence="14">D13-4</strain>
    </source>
</reference>
<evidence type="ECO:0000256" key="1">
    <source>
        <dbReference type="ARBA" id="ARBA00001959"/>
    </source>
</evidence>
<dbReference type="NCBIfam" id="TIGR01109">
    <property type="entry name" value="Na_pump_decarbB"/>
    <property type="match status" value="1"/>
</dbReference>
<proteinExistence type="inferred from homology"/>
<evidence type="ECO:0000256" key="6">
    <source>
        <dbReference type="ARBA" id="ARBA00022475"/>
    </source>
</evidence>
<keyword evidence="6 12" id="KW-1003">Cell membrane</keyword>
<dbReference type="InterPro" id="IPR005661">
    <property type="entry name" value="OadB_MmdB"/>
</dbReference>
<keyword evidence="12" id="KW-0813">Transport</keyword>
<sequence>MEKLVKLWQSTGLYHLEPGQALMILVCMGLIYLAIRKGFEPLLLIPIGFGGLLANIPVANMAEGAGFLHMIYEVGLPTSLFPLLIFMGVGAMTDFGPMLANPKTLLLGAAAQFGIFATLIGALALTALGIPGMEFSLKEAASIAIIGGADGPTSIFVTSKLAPDLLGPIAVAAYSYMALVPLIQPPIMRALTTKEERAIVMQQLRHVSQVEKIVFPVVLCLLVGMLLPDAAPLVGMFAFGNLLREAGVVERLADTSRNALINIVTIGLGLTVGSKLSAEAFLQLKTLGILVLGMVAFCGGTAAGVLMAKGMNLLSKNKINPLIGSAGVSAVPMAARVSNRVGLEANPQNFLLMHAMGPNVAGVIGSAVAAGVLLNFVG</sequence>
<evidence type="ECO:0000313" key="14">
    <source>
        <dbReference type="EMBL" id="UTW07262.1"/>
    </source>
</evidence>
<feature type="transmembrane region" description="Helical" evidence="13">
    <location>
        <begin position="169"/>
        <end position="192"/>
    </location>
</feature>
<evidence type="ECO:0000256" key="9">
    <source>
        <dbReference type="ARBA" id="ARBA00022989"/>
    </source>
</evidence>
<keyword evidence="7 13" id="KW-0812">Transmembrane</keyword>
<evidence type="ECO:0000256" key="13">
    <source>
        <dbReference type="SAM" id="Phobius"/>
    </source>
</evidence>
<evidence type="ECO:0000256" key="2">
    <source>
        <dbReference type="ARBA" id="ARBA00003002"/>
    </source>
</evidence>
<evidence type="ECO:0000256" key="10">
    <source>
        <dbReference type="ARBA" id="ARBA00023136"/>
    </source>
</evidence>
<organism evidence="14 15">
    <name type="scientific">Pseudomonas benzenivorans</name>
    <dbReference type="NCBI Taxonomy" id="556533"/>
    <lineage>
        <taxon>Bacteria</taxon>
        <taxon>Pseudomonadati</taxon>
        <taxon>Pseudomonadota</taxon>
        <taxon>Gammaproteobacteria</taxon>
        <taxon>Pseudomonadales</taxon>
        <taxon>Pseudomonadaceae</taxon>
        <taxon>Pseudomonas</taxon>
    </lineage>
</organism>
<dbReference type="Pfam" id="PF03977">
    <property type="entry name" value="OAD_beta"/>
    <property type="match status" value="1"/>
</dbReference>
<evidence type="ECO:0000313" key="15">
    <source>
        <dbReference type="Proteomes" id="UP001059672"/>
    </source>
</evidence>
<dbReference type="PIRSF" id="PIRSF015658">
    <property type="entry name" value="MmdB_OadB"/>
    <property type="match status" value="1"/>
</dbReference>
<comment type="function">
    <text evidence="2 12">Catalyzes the decarboxylation of oxaloacetate coupled to Na(+) translocation.</text>
</comment>
<dbReference type="PANTHER" id="PTHR35806:SF1">
    <property type="entry name" value="OXALOACETATE DECARBOXYLASE BETA CHAIN 2"/>
    <property type="match status" value="1"/>
</dbReference>
<keyword evidence="9 13" id="KW-1133">Transmembrane helix</keyword>
<feature type="transmembrane region" description="Helical" evidence="13">
    <location>
        <begin position="74"/>
        <end position="93"/>
    </location>
</feature>
<comment type="similarity">
    <text evidence="4 12">Belongs to the GcdB/MmdB/OadB family.</text>
</comment>
<keyword evidence="15" id="KW-1185">Reference proteome</keyword>
<keyword evidence="8" id="KW-1278">Translocase</keyword>
<name>A0ABY5H782_9PSED</name>
<evidence type="ECO:0000256" key="5">
    <source>
        <dbReference type="ARBA" id="ARBA00011869"/>
    </source>
</evidence>
<feature type="transmembrane region" description="Helical" evidence="13">
    <location>
        <begin position="12"/>
        <end position="35"/>
    </location>
</feature>